<gene>
    <name evidence="4" type="ORF">ACFO0N_05460</name>
</gene>
<feature type="transmembrane region" description="Helical" evidence="2">
    <location>
        <begin position="131"/>
        <end position="152"/>
    </location>
</feature>
<feature type="transmembrane region" description="Helical" evidence="2">
    <location>
        <begin position="184"/>
        <end position="205"/>
    </location>
</feature>
<evidence type="ECO:0000313" key="5">
    <source>
        <dbReference type="Proteomes" id="UP001595921"/>
    </source>
</evidence>
<organism evidence="4 5">
    <name type="scientific">Halobium salinum</name>
    <dbReference type="NCBI Taxonomy" id="1364940"/>
    <lineage>
        <taxon>Archaea</taxon>
        <taxon>Methanobacteriati</taxon>
        <taxon>Methanobacteriota</taxon>
        <taxon>Stenosarchaea group</taxon>
        <taxon>Halobacteria</taxon>
        <taxon>Halobacteriales</taxon>
        <taxon>Haloferacaceae</taxon>
        <taxon>Halobium</taxon>
    </lineage>
</organism>
<reference evidence="4 5" key="1">
    <citation type="journal article" date="2019" name="Int. J. Syst. Evol. Microbiol.">
        <title>The Global Catalogue of Microorganisms (GCM) 10K type strain sequencing project: providing services to taxonomists for standard genome sequencing and annotation.</title>
        <authorList>
            <consortium name="The Broad Institute Genomics Platform"/>
            <consortium name="The Broad Institute Genome Sequencing Center for Infectious Disease"/>
            <person name="Wu L."/>
            <person name="Ma J."/>
        </authorList>
    </citation>
    <scope>NUCLEOTIDE SEQUENCE [LARGE SCALE GENOMIC DNA]</scope>
    <source>
        <strain evidence="4 5">CGMCC 1.12553</strain>
    </source>
</reference>
<evidence type="ECO:0000259" key="3">
    <source>
        <dbReference type="Pfam" id="PF04982"/>
    </source>
</evidence>
<feature type="domain" description="HPP transmembrane region" evidence="3">
    <location>
        <begin position="50"/>
        <end position="194"/>
    </location>
</feature>
<keyword evidence="2" id="KW-1133">Transmembrane helix</keyword>
<keyword evidence="2" id="KW-0472">Membrane</keyword>
<feature type="compositionally biased region" description="Acidic residues" evidence="1">
    <location>
        <begin position="293"/>
        <end position="306"/>
    </location>
</feature>
<evidence type="ECO:0000256" key="2">
    <source>
        <dbReference type="SAM" id="Phobius"/>
    </source>
</evidence>
<evidence type="ECO:0000313" key="4">
    <source>
        <dbReference type="EMBL" id="MFC4357396.1"/>
    </source>
</evidence>
<name>A0ABD5PAB2_9EURY</name>
<dbReference type="InterPro" id="IPR014729">
    <property type="entry name" value="Rossmann-like_a/b/a_fold"/>
</dbReference>
<evidence type="ECO:0000256" key="1">
    <source>
        <dbReference type="SAM" id="MobiDB-lite"/>
    </source>
</evidence>
<protein>
    <submittedName>
        <fullName evidence="4">HPP family protein</fullName>
    </submittedName>
</protein>
<feature type="transmembrane region" description="Helical" evidence="2">
    <location>
        <begin position="101"/>
        <end position="124"/>
    </location>
</feature>
<accession>A0ABD5PAB2</accession>
<dbReference type="Pfam" id="PF04982">
    <property type="entry name" value="TM_HPP"/>
    <property type="match status" value="1"/>
</dbReference>
<feature type="region of interest" description="Disordered" evidence="1">
    <location>
        <begin position="293"/>
        <end position="329"/>
    </location>
</feature>
<feature type="transmembrane region" description="Helical" evidence="2">
    <location>
        <begin position="46"/>
        <end position="65"/>
    </location>
</feature>
<dbReference type="Proteomes" id="UP001595921">
    <property type="component" value="Unassembled WGS sequence"/>
</dbReference>
<dbReference type="SUPFAM" id="SSF52402">
    <property type="entry name" value="Adenine nucleotide alpha hydrolases-like"/>
    <property type="match status" value="2"/>
</dbReference>
<sequence>MDGVDGVERRLAEVGRRVAEIGRRIRRLERREVAEFGRWVENTDNLIHLTVLLVVPLLIALVTFLSSALVELSFLLFPPLASGTYTLFADPEGRYASPRTFVGGMTLGALCGWVALVLSATYVYHEPPNALGAHAGAAALAVFLVGAATWAFDFELPTAFSTALLVLLTGEVDVAVLDLPFESAFVYTVSVALSTSVVALVFSVWRREFYEQRAELLYGTTHGDDHVLVPMRGETATLTALFGARLAAAHEAGKVVLLDVVDDEKRAAAERELLAGERPQSRSAADIEAAMADDGDGAGESDDDGGDQTTVEETAENADEPMVESVEDRAARRAAAEAADRLEAQARRVRTRLGVPCEVVVASGDPGKSTIKTARATNCDLVVTPYEEDRGSLSEFVRTVFRGPFDAVAFRSTTGAERWRRVLVTVARPGDTAHAMIDFATRLAGPNGSVSVCTCISSEVERRPAESRLANLVETVTERGTVETRVARTDVKDFIDANAASYDLVVLGSSGDRSAASRFVSPPTFERLRGVDCDVAVVDRGQF</sequence>
<proteinExistence type="predicted"/>
<dbReference type="AlphaFoldDB" id="A0ABD5PAB2"/>
<dbReference type="InterPro" id="IPR058581">
    <property type="entry name" value="TM_HPP"/>
</dbReference>
<keyword evidence="2" id="KW-0812">Transmembrane</keyword>
<keyword evidence="5" id="KW-1185">Reference proteome</keyword>
<dbReference type="EMBL" id="JBHSDS010000003">
    <property type="protein sequence ID" value="MFC4357396.1"/>
    <property type="molecule type" value="Genomic_DNA"/>
</dbReference>
<feature type="compositionally biased region" description="Acidic residues" evidence="1">
    <location>
        <begin position="313"/>
        <end position="322"/>
    </location>
</feature>
<dbReference type="Gene3D" id="3.40.50.620">
    <property type="entry name" value="HUPs"/>
    <property type="match status" value="2"/>
</dbReference>
<dbReference type="RefSeq" id="WP_267622307.1">
    <property type="nucleotide sequence ID" value="NZ_JAODIW010000006.1"/>
</dbReference>
<comment type="caution">
    <text evidence="4">The sequence shown here is derived from an EMBL/GenBank/DDBJ whole genome shotgun (WGS) entry which is preliminary data.</text>
</comment>